<proteinExistence type="predicted"/>
<dbReference type="RefSeq" id="XP_037224513.1">
    <property type="nucleotide sequence ID" value="XM_037359418.1"/>
</dbReference>
<dbReference type="PANTHER" id="PTHR37487:SF3">
    <property type="entry name" value="CLEAVAGE_POLYADENYLATION SPECIFICITY FACTOR A SUBUNIT N-TERMINAL DOMAIN-CONTAINING PROTEIN"/>
    <property type="match status" value="1"/>
</dbReference>
<keyword evidence="4" id="KW-1185">Reference proteome</keyword>
<dbReference type="Proteomes" id="UP000636479">
    <property type="component" value="Unassembled WGS sequence"/>
</dbReference>
<reference evidence="3" key="1">
    <citation type="submission" date="2020-05" db="EMBL/GenBank/DDBJ databases">
        <title>Mycena genomes resolve the evolution of fungal bioluminescence.</title>
        <authorList>
            <person name="Tsai I.J."/>
        </authorList>
    </citation>
    <scope>NUCLEOTIDE SEQUENCE</scope>
    <source>
        <strain evidence="3">171206Taipei</strain>
    </source>
</reference>
<dbReference type="OrthoDB" id="3259746at2759"/>
<keyword evidence="2" id="KW-0732">Signal</keyword>
<comment type="caution">
    <text evidence="3">The sequence shown here is derived from an EMBL/GenBank/DDBJ whole genome shotgun (WGS) entry which is preliminary data.</text>
</comment>
<feature type="chain" id="PRO_5034610309" evidence="2">
    <location>
        <begin position="18"/>
        <end position="191"/>
    </location>
</feature>
<organism evidence="3 4">
    <name type="scientific">Mycena indigotica</name>
    <dbReference type="NCBI Taxonomy" id="2126181"/>
    <lineage>
        <taxon>Eukaryota</taxon>
        <taxon>Fungi</taxon>
        <taxon>Dikarya</taxon>
        <taxon>Basidiomycota</taxon>
        <taxon>Agaricomycotina</taxon>
        <taxon>Agaricomycetes</taxon>
        <taxon>Agaricomycetidae</taxon>
        <taxon>Agaricales</taxon>
        <taxon>Marasmiineae</taxon>
        <taxon>Mycenaceae</taxon>
        <taxon>Mycena</taxon>
    </lineage>
</organism>
<dbReference type="EMBL" id="JACAZF010000002">
    <property type="protein sequence ID" value="KAF7312405.1"/>
    <property type="molecule type" value="Genomic_DNA"/>
</dbReference>
<feature type="signal peptide" evidence="2">
    <location>
        <begin position="1"/>
        <end position="17"/>
    </location>
</feature>
<evidence type="ECO:0000256" key="2">
    <source>
        <dbReference type="SAM" id="SignalP"/>
    </source>
</evidence>
<evidence type="ECO:0000313" key="4">
    <source>
        <dbReference type="Proteomes" id="UP000636479"/>
    </source>
</evidence>
<dbReference type="PANTHER" id="PTHR37487">
    <property type="entry name" value="CHROMOSOME 1, WHOLE GENOME SHOTGUN SEQUENCE"/>
    <property type="match status" value="1"/>
</dbReference>
<gene>
    <name evidence="3" type="ORF">MIND_00253900</name>
</gene>
<evidence type="ECO:0000313" key="3">
    <source>
        <dbReference type="EMBL" id="KAF7312405.1"/>
    </source>
</evidence>
<name>A0A8H6T7M5_9AGAR</name>
<accession>A0A8H6T7M5</accession>
<sequence>MFATLLTLALVAAPALAAFNIETPQLTQCASAKLSWSGGNGPYNLVVVNSTAPCGDILADLGDHAGNSIHWTVDFPAGSTLMLSLEDKNEEEAWSGAIVVGKSSDVSCLKGAAAPSSSASKPASSAPAAPSIPSNPVQAAGAGVPGGAAASGDDDKNPGVAGALGATSGASVLRMNPVMALSAVFAAALML</sequence>
<feature type="compositionally biased region" description="Low complexity" evidence="1">
    <location>
        <begin position="114"/>
        <end position="151"/>
    </location>
</feature>
<feature type="region of interest" description="Disordered" evidence="1">
    <location>
        <begin position="114"/>
        <end position="155"/>
    </location>
</feature>
<protein>
    <submittedName>
        <fullName evidence="3">Uncharacterized protein</fullName>
    </submittedName>
</protein>
<dbReference type="AlphaFoldDB" id="A0A8H6T7M5"/>
<dbReference type="GeneID" id="59341934"/>
<evidence type="ECO:0000256" key="1">
    <source>
        <dbReference type="SAM" id="MobiDB-lite"/>
    </source>
</evidence>